<keyword evidence="7" id="KW-0560">Oxidoreductase</keyword>
<dbReference type="PIRSF" id="PIRSF000138">
    <property type="entry name" value="Al-hdrx_acd_dh"/>
    <property type="match status" value="1"/>
</dbReference>
<dbReference type="PATRIC" id="fig|1423730.4.peg.2303"/>
<evidence type="ECO:0000256" key="6">
    <source>
        <dbReference type="ARBA" id="ARBA00022643"/>
    </source>
</evidence>
<dbReference type="Proteomes" id="UP000050865">
    <property type="component" value="Unassembled WGS sequence"/>
</dbReference>
<feature type="binding site" evidence="16">
    <location>
        <position position="272"/>
    </location>
    <ligand>
        <name>glyoxylate</name>
        <dbReference type="ChEBI" id="CHEBI:36655"/>
    </ligand>
</feature>
<dbReference type="InterPro" id="IPR008259">
    <property type="entry name" value="FMN_hydac_DH_AS"/>
</dbReference>
<comment type="catalytic activity">
    <reaction evidence="11">
        <text>mandelate + O2 = phenylglyoxylate + H2O2</text>
        <dbReference type="Rhea" id="RHEA:68968"/>
        <dbReference type="ChEBI" id="CHEBI:15379"/>
        <dbReference type="ChEBI" id="CHEBI:16240"/>
        <dbReference type="ChEBI" id="CHEBI:25147"/>
        <dbReference type="ChEBI" id="CHEBI:36656"/>
    </reaction>
</comment>
<evidence type="ECO:0000256" key="3">
    <source>
        <dbReference type="ARBA" id="ARBA00011881"/>
    </source>
</evidence>
<evidence type="ECO:0000256" key="5">
    <source>
        <dbReference type="ARBA" id="ARBA00022630"/>
    </source>
</evidence>
<comment type="catalytic activity">
    <reaction evidence="10">
        <text>(S)-lactate + O2 = pyruvate + H2O2</text>
        <dbReference type="Rhea" id="RHEA:55868"/>
        <dbReference type="ChEBI" id="CHEBI:15361"/>
        <dbReference type="ChEBI" id="CHEBI:15379"/>
        <dbReference type="ChEBI" id="CHEBI:16240"/>
        <dbReference type="ChEBI" id="CHEBI:16651"/>
    </reaction>
    <physiologicalReaction direction="left-to-right" evidence="10">
        <dbReference type="Rhea" id="RHEA:55869"/>
    </physiologicalReaction>
</comment>
<dbReference type="EC" id="1.1.3.15" evidence="4"/>
<comment type="subunit">
    <text evidence="3">Homotetramer.</text>
</comment>
<evidence type="ECO:0000259" key="17">
    <source>
        <dbReference type="PROSITE" id="PS51349"/>
    </source>
</evidence>
<feature type="active site" description="Proton acceptor" evidence="15">
    <location>
        <position position="269"/>
    </location>
</feature>
<dbReference type="InterPro" id="IPR012133">
    <property type="entry name" value="Alpha-hydoxy_acid_DH_FMN"/>
</dbReference>
<keyword evidence="19" id="KW-1185">Reference proteome</keyword>
<dbReference type="PANTHER" id="PTHR10578">
    <property type="entry name" value="S -2-HYDROXY-ACID OXIDASE-RELATED"/>
    <property type="match status" value="1"/>
</dbReference>
<feature type="binding site" evidence="16">
    <location>
        <position position="185"/>
    </location>
    <ligand>
        <name>glyoxylate</name>
        <dbReference type="ChEBI" id="CHEBI:36655"/>
    </ligand>
</feature>
<proteinExistence type="inferred from homology"/>
<comment type="caution">
    <text evidence="18">The sequence shown here is derived from an EMBL/GenBank/DDBJ whole genome shotgun (WGS) entry which is preliminary data.</text>
</comment>
<dbReference type="SUPFAM" id="SSF51395">
    <property type="entry name" value="FMN-linked oxidoreductases"/>
    <property type="match status" value="1"/>
</dbReference>
<evidence type="ECO:0000256" key="1">
    <source>
        <dbReference type="ARBA" id="ARBA00000616"/>
    </source>
</evidence>
<comment type="cofactor">
    <cofactor evidence="2">
        <name>FMN</name>
        <dbReference type="ChEBI" id="CHEBI:58210"/>
    </cofactor>
</comment>
<feature type="binding site" evidence="16">
    <location>
        <position position="126"/>
    </location>
    <ligand>
        <name>FMN</name>
        <dbReference type="ChEBI" id="CHEBI:58210"/>
    </ligand>
</feature>
<dbReference type="GO" id="GO:0003973">
    <property type="term" value="F:(S)-2-hydroxy-acid oxidase activity"/>
    <property type="evidence" value="ECO:0007669"/>
    <property type="project" value="UniProtKB-EC"/>
</dbReference>
<evidence type="ECO:0000256" key="15">
    <source>
        <dbReference type="PIRSR" id="PIRSR000138-1"/>
    </source>
</evidence>
<feature type="binding site" evidence="16">
    <location>
        <position position="44"/>
    </location>
    <ligand>
        <name>glyoxylate</name>
        <dbReference type="ChEBI" id="CHEBI:36655"/>
    </ligand>
</feature>
<comment type="similarity">
    <text evidence="8">Belongs to the FMN-dependent alpha-hydroxy acid dehydrogenase family.</text>
</comment>
<evidence type="ECO:0000256" key="10">
    <source>
        <dbReference type="ARBA" id="ARBA00048754"/>
    </source>
</evidence>
<dbReference type="InterPro" id="IPR013785">
    <property type="entry name" value="Aldolase_TIM"/>
</dbReference>
<evidence type="ECO:0000256" key="13">
    <source>
        <dbReference type="ARBA" id="ARBA00052949"/>
    </source>
</evidence>
<feature type="binding site" evidence="16">
    <location>
        <begin position="300"/>
        <end position="304"/>
    </location>
    <ligand>
        <name>FMN</name>
        <dbReference type="ChEBI" id="CHEBI:58210"/>
    </ligand>
</feature>
<evidence type="ECO:0000256" key="12">
    <source>
        <dbReference type="ARBA" id="ARBA00050773"/>
    </source>
</evidence>
<feature type="binding site" evidence="16">
    <location>
        <position position="267"/>
    </location>
    <ligand>
        <name>FMN</name>
        <dbReference type="ChEBI" id="CHEBI:58210"/>
    </ligand>
</feature>
<feature type="binding site" evidence="16">
    <location>
        <begin position="323"/>
        <end position="324"/>
    </location>
    <ligand>
        <name>FMN</name>
        <dbReference type="ChEBI" id="CHEBI:58210"/>
    </ligand>
</feature>
<dbReference type="GO" id="GO:0010181">
    <property type="term" value="F:FMN binding"/>
    <property type="evidence" value="ECO:0007669"/>
    <property type="project" value="InterPro"/>
</dbReference>
<feature type="binding site" evidence="16">
    <location>
        <position position="148"/>
    </location>
    <ligand>
        <name>FMN</name>
        <dbReference type="ChEBI" id="CHEBI:58210"/>
    </ligand>
</feature>
<dbReference type="FunFam" id="3.20.20.70:FF:000029">
    <property type="entry name" value="L-lactate dehydrogenase"/>
    <property type="match status" value="1"/>
</dbReference>
<evidence type="ECO:0000256" key="8">
    <source>
        <dbReference type="ARBA" id="ARBA00024042"/>
    </source>
</evidence>
<dbReference type="PROSITE" id="PS51349">
    <property type="entry name" value="FMN_HYDROXY_ACID_DH_2"/>
    <property type="match status" value="1"/>
</dbReference>
<name>A0A0R2FBT4_9LACO</name>
<dbReference type="PANTHER" id="PTHR10578:SF107">
    <property type="entry name" value="2-HYDROXYACID OXIDASE 1"/>
    <property type="match status" value="1"/>
</dbReference>
<dbReference type="Pfam" id="PF01070">
    <property type="entry name" value="FMN_dh"/>
    <property type="match status" value="1"/>
</dbReference>
<evidence type="ECO:0000256" key="11">
    <source>
        <dbReference type="ARBA" id="ARBA00050549"/>
    </source>
</evidence>
<feature type="domain" description="FMN hydroxy acid dehydrogenase" evidence="17">
    <location>
        <begin position="18"/>
        <end position="374"/>
    </location>
</feature>
<sequence length="376" mass="39771">MEAIIMTLTNGYEQSDREQKLNIVNLPSLEAEAKKIIPTGGFGYIAGGSEDDWTLRQNTAAFGHLQIVPKALSNIEQPSLATHVFGLDLKTPIMMAPTAAQGLAHSQGEKDTARGVAAVGGLMAQSTYSSTSIADTAAAGNGAPQFFQLYMSKDWTFNESLLDEAVKAGVKAILLTVDATVDGYREADIVNNFQFPIPMANLTKFSEGDGKGKGIGEIYASAAQKISEDDVRRIADYTHLPVIVKGIQSPEDALRAIGAGAAGIYVSNHGGRQLNGGPASIDVLPAIAKAVNHQVPIIFDSGVRRGSHVFKALAAGADLVAMGRPVIYGLALGGAQGVQSVFEELNHELEITMQLAGTKTIEDVKHAPLTHFNYAE</sequence>
<feature type="binding site" evidence="16">
    <location>
        <position position="245"/>
    </location>
    <ligand>
        <name>FMN</name>
        <dbReference type="ChEBI" id="CHEBI:58210"/>
    </ligand>
</feature>
<dbReference type="CDD" id="cd04737">
    <property type="entry name" value="LOX_like_FMN"/>
    <property type="match status" value="1"/>
</dbReference>
<evidence type="ECO:0000256" key="4">
    <source>
        <dbReference type="ARBA" id="ARBA00013087"/>
    </source>
</evidence>
<gene>
    <name evidence="18" type="ORF">FC75_GL002215</name>
</gene>
<dbReference type="InterPro" id="IPR037396">
    <property type="entry name" value="FMN_HAD"/>
</dbReference>
<dbReference type="AlphaFoldDB" id="A0A0R2FBT4"/>
<evidence type="ECO:0000256" key="2">
    <source>
        <dbReference type="ARBA" id="ARBA00001917"/>
    </source>
</evidence>
<evidence type="ECO:0000313" key="18">
    <source>
        <dbReference type="EMBL" id="KRN25859.1"/>
    </source>
</evidence>
<dbReference type="EMBL" id="AYZJ01000003">
    <property type="protein sequence ID" value="KRN25859.1"/>
    <property type="molecule type" value="Genomic_DNA"/>
</dbReference>
<evidence type="ECO:0000256" key="7">
    <source>
        <dbReference type="ARBA" id="ARBA00023002"/>
    </source>
</evidence>
<evidence type="ECO:0000256" key="9">
    <source>
        <dbReference type="ARBA" id="ARBA00029513"/>
    </source>
</evidence>
<keyword evidence="6 16" id="KW-0288">FMN</keyword>
<reference evidence="18 19" key="1">
    <citation type="journal article" date="2015" name="Genome Announc.">
        <title>Expanding the biotechnology potential of lactobacilli through comparative genomics of 213 strains and associated genera.</title>
        <authorList>
            <person name="Sun Z."/>
            <person name="Harris H.M."/>
            <person name="McCann A."/>
            <person name="Guo C."/>
            <person name="Argimon S."/>
            <person name="Zhang W."/>
            <person name="Yang X."/>
            <person name="Jeffery I.B."/>
            <person name="Cooney J.C."/>
            <person name="Kagawa T.F."/>
            <person name="Liu W."/>
            <person name="Song Y."/>
            <person name="Salvetti E."/>
            <person name="Wrobel A."/>
            <person name="Rasinkangas P."/>
            <person name="Parkhill J."/>
            <person name="Rea M.C."/>
            <person name="O'Sullivan O."/>
            <person name="Ritari J."/>
            <person name="Douillard F.P."/>
            <person name="Paul Ross R."/>
            <person name="Yang R."/>
            <person name="Briner A.E."/>
            <person name="Felis G.E."/>
            <person name="de Vos W.M."/>
            <person name="Barrangou R."/>
            <person name="Klaenhammer T.R."/>
            <person name="Caufield P.W."/>
            <person name="Cui Y."/>
            <person name="Zhang H."/>
            <person name="O'Toole P.W."/>
        </authorList>
    </citation>
    <scope>NUCLEOTIDE SEQUENCE [LARGE SCALE GENOMIC DNA]</scope>
    <source>
        <strain evidence="18 19">DSM 22697</strain>
    </source>
</reference>
<comment type="catalytic activity">
    <reaction evidence="13">
        <text>2-hydroxyoctanoate + O2 = 2-oxooctanoate + H2O2</text>
        <dbReference type="Rhea" id="RHEA:67940"/>
        <dbReference type="ChEBI" id="CHEBI:15379"/>
        <dbReference type="ChEBI" id="CHEBI:16240"/>
        <dbReference type="ChEBI" id="CHEBI:133514"/>
        <dbReference type="ChEBI" id="CHEBI:176689"/>
    </reaction>
</comment>
<evidence type="ECO:0000313" key="19">
    <source>
        <dbReference type="Proteomes" id="UP000050865"/>
    </source>
</evidence>
<feature type="binding site" evidence="16">
    <location>
        <begin position="97"/>
        <end position="99"/>
    </location>
    <ligand>
        <name>FMN</name>
        <dbReference type="ChEBI" id="CHEBI:58210"/>
    </ligand>
</feature>
<feature type="binding site" evidence="16">
    <location>
        <position position="269"/>
    </location>
    <ligand>
        <name>glyoxylate</name>
        <dbReference type="ChEBI" id="CHEBI:36655"/>
    </ligand>
</feature>
<protein>
    <recommendedName>
        <fullName evidence="9">L-lactate oxidase</fullName>
        <ecNumber evidence="4">1.1.3.15</ecNumber>
    </recommendedName>
    <alternativeName>
        <fullName evidence="14">(S)-2-hydroxy-acid oxidase</fullName>
    </alternativeName>
</protein>
<dbReference type="PROSITE" id="PS00557">
    <property type="entry name" value="FMN_HYDROXY_ACID_DH_1"/>
    <property type="match status" value="1"/>
</dbReference>
<dbReference type="STRING" id="1423730.FC75_GL002215"/>
<accession>A0A0R2FBT4</accession>
<comment type="catalytic activity">
    <reaction evidence="12">
        <text>2-hydroxyoctadecanoate + O2 = 2-oxooctadecanoate + H2O2</text>
        <dbReference type="Rhea" id="RHEA:68964"/>
        <dbReference type="ChEBI" id="CHEBI:15379"/>
        <dbReference type="ChEBI" id="CHEBI:16240"/>
        <dbReference type="ChEBI" id="CHEBI:17162"/>
        <dbReference type="ChEBI" id="CHEBI:76724"/>
    </reaction>
</comment>
<feature type="binding site" evidence="16">
    <location>
        <position position="150"/>
    </location>
    <ligand>
        <name>glyoxylate</name>
        <dbReference type="ChEBI" id="CHEBI:36655"/>
    </ligand>
</feature>
<evidence type="ECO:0000256" key="16">
    <source>
        <dbReference type="PIRSR" id="PIRSR000138-2"/>
    </source>
</evidence>
<dbReference type="Gene3D" id="3.20.20.70">
    <property type="entry name" value="Aldolase class I"/>
    <property type="match status" value="1"/>
</dbReference>
<comment type="catalytic activity">
    <reaction evidence="1">
        <text>a (2S)-2-hydroxycarboxylate + O2 = a 2-oxocarboxylate + H2O2</text>
        <dbReference type="Rhea" id="RHEA:16789"/>
        <dbReference type="ChEBI" id="CHEBI:15379"/>
        <dbReference type="ChEBI" id="CHEBI:16240"/>
        <dbReference type="ChEBI" id="CHEBI:35179"/>
        <dbReference type="ChEBI" id="CHEBI:58123"/>
        <dbReference type="EC" id="1.1.3.15"/>
    </reaction>
</comment>
<evidence type="ECO:0000256" key="14">
    <source>
        <dbReference type="ARBA" id="ARBA00079803"/>
    </source>
</evidence>
<feature type="binding site" evidence="16">
    <location>
        <position position="176"/>
    </location>
    <ligand>
        <name>FMN</name>
        <dbReference type="ChEBI" id="CHEBI:58210"/>
    </ligand>
</feature>
<keyword evidence="5 16" id="KW-0285">Flavoprotein</keyword>
<organism evidence="18 19">
    <name type="scientific">Lacticaseibacillus camelliae DSM 22697 = JCM 13995</name>
    <dbReference type="NCBI Taxonomy" id="1423730"/>
    <lineage>
        <taxon>Bacteria</taxon>
        <taxon>Bacillati</taxon>
        <taxon>Bacillota</taxon>
        <taxon>Bacilli</taxon>
        <taxon>Lactobacillales</taxon>
        <taxon>Lactobacillaceae</taxon>
        <taxon>Lacticaseibacillus</taxon>
    </lineage>
</organism>
<dbReference type="InterPro" id="IPR000262">
    <property type="entry name" value="FMN-dep_DH"/>
</dbReference>